<dbReference type="RefSeq" id="XP_028887827.1">
    <property type="nucleotide sequence ID" value="XM_029021319.1"/>
</dbReference>
<evidence type="ECO:0000313" key="3">
    <source>
        <dbReference type="Proteomes" id="UP000192257"/>
    </source>
</evidence>
<comment type="caution">
    <text evidence="2">The sequence shown here is derived from an EMBL/GenBank/DDBJ whole genome shotgun (WGS) entry which is preliminary data.</text>
</comment>
<protein>
    <submittedName>
        <fullName evidence="2">Uncharacterized protein</fullName>
    </submittedName>
</protein>
<evidence type="ECO:0000313" key="2">
    <source>
        <dbReference type="EMBL" id="ORC93761.1"/>
    </source>
</evidence>
<reference evidence="2 3" key="1">
    <citation type="submission" date="2017-03" db="EMBL/GenBank/DDBJ databases">
        <title>An alternative strategy for trypanosome survival in the mammalian bloodstream revealed through genome and transcriptome analysis of the ubiquitous bovine parasite Trypanosoma (Megatrypanum) theileri.</title>
        <authorList>
            <person name="Kelly S."/>
            <person name="Ivens A."/>
            <person name="Mott A."/>
            <person name="O'Neill E."/>
            <person name="Emms D."/>
            <person name="Macleod O."/>
            <person name="Voorheis P."/>
            <person name="Matthews J."/>
            <person name="Matthews K."/>
            <person name="Carrington M."/>
        </authorList>
    </citation>
    <scope>NUCLEOTIDE SEQUENCE [LARGE SCALE GENOMIC DNA]</scope>
    <source>
        <strain evidence="2">Edinburgh</strain>
    </source>
</reference>
<feature type="compositionally biased region" description="Basic and acidic residues" evidence="1">
    <location>
        <begin position="30"/>
        <end position="47"/>
    </location>
</feature>
<accession>A0A1X0PAB1</accession>
<feature type="region of interest" description="Disordered" evidence="1">
    <location>
        <begin position="85"/>
        <end position="109"/>
    </location>
</feature>
<keyword evidence="3" id="KW-1185">Reference proteome</keyword>
<sequence length="109" mass="12211">MKIKKSPKAPRETRSPPINSFPSFIGGVGEKGRGRERAGLRAKDTPNRNKNTIKVFVQIKKTSLARVGEREKTWAATGIEPVTSCTRNRNHTTRPSGRRTKCLLNKELL</sequence>
<dbReference type="GeneID" id="39981099"/>
<proteinExistence type="predicted"/>
<dbReference type="AlphaFoldDB" id="A0A1X0PAB1"/>
<dbReference type="EMBL" id="NBCO01000001">
    <property type="protein sequence ID" value="ORC93761.1"/>
    <property type="molecule type" value="Genomic_DNA"/>
</dbReference>
<feature type="compositionally biased region" description="Basic residues" evidence="1">
    <location>
        <begin position="88"/>
        <end position="101"/>
    </location>
</feature>
<dbReference type="Proteomes" id="UP000192257">
    <property type="component" value="Unassembled WGS sequence"/>
</dbReference>
<evidence type="ECO:0000256" key="1">
    <source>
        <dbReference type="SAM" id="MobiDB-lite"/>
    </source>
</evidence>
<gene>
    <name evidence="2" type="ORF">TM35_000016380</name>
</gene>
<organism evidence="2 3">
    <name type="scientific">Trypanosoma theileri</name>
    <dbReference type="NCBI Taxonomy" id="67003"/>
    <lineage>
        <taxon>Eukaryota</taxon>
        <taxon>Discoba</taxon>
        <taxon>Euglenozoa</taxon>
        <taxon>Kinetoplastea</taxon>
        <taxon>Metakinetoplastina</taxon>
        <taxon>Trypanosomatida</taxon>
        <taxon>Trypanosomatidae</taxon>
        <taxon>Trypanosoma</taxon>
    </lineage>
</organism>
<dbReference type="VEuPathDB" id="TriTrypDB:TM35_000016380"/>
<name>A0A1X0PAB1_9TRYP</name>
<feature type="region of interest" description="Disordered" evidence="1">
    <location>
        <begin position="1"/>
        <end position="49"/>
    </location>
</feature>